<proteinExistence type="predicted"/>
<dbReference type="Gene3D" id="3.40.50.300">
    <property type="entry name" value="P-loop containing nucleotide triphosphate hydrolases"/>
    <property type="match status" value="1"/>
</dbReference>
<accession>A0A5C6RR25</accession>
<dbReference type="InterPro" id="IPR027417">
    <property type="entry name" value="P-loop_NTPase"/>
</dbReference>
<dbReference type="PANTHER" id="PTHR11669:SF8">
    <property type="entry name" value="DNA POLYMERASE III SUBUNIT DELTA"/>
    <property type="match status" value="1"/>
</dbReference>
<sequence length="382" mass="43518">MQFKEIVGHSEVKKRLIATVNEGRISHAQLFLGGEGSGNLPMAIAYAQYIACENKSDNDSCGNCSSCVKFEKLAHPDLHFVFPVATNKSIKKDPVSSKFINEWRELVIEKKGYFTLPDLQEKLATENKQLIIPKDESVEILKTLSLKTYEAEYKTMIIWYPEKFNISSANKLLKILEEPPNKTLFILVAHDSEQIIPTILSRTQLVKVDKIKDADLISVLTDKFNLTENQATSITSFADGNFVTAQKIIEESSAEEFFYSHFTKWMRMGFVADVPGLINFSEESSKLGREKQKQFLSYSLHIFRESLIQNYGDTSLNRVSSNENKFLEKFAPFIHGANCIDIIELFNDAIYHIERNANPKILFLDVSLKLTKLLRVKQPEIS</sequence>
<dbReference type="SUPFAM" id="SSF52540">
    <property type="entry name" value="P-loop containing nucleoside triphosphate hydrolases"/>
    <property type="match status" value="1"/>
</dbReference>
<gene>
    <name evidence="1" type="ORF">FRY74_09640</name>
</gene>
<dbReference type="Proteomes" id="UP000321721">
    <property type="component" value="Unassembled WGS sequence"/>
</dbReference>
<keyword evidence="2" id="KW-1185">Reference proteome</keyword>
<dbReference type="EMBL" id="VOOS01000004">
    <property type="protein sequence ID" value="TXB64703.1"/>
    <property type="molecule type" value="Genomic_DNA"/>
</dbReference>
<dbReference type="Pfam" id="PF13177">
    <property type="entry name" value="DNA_pol3_delta2"/>
    <property type="match status" value="1"/>
</dbReference>
<dbReference type="PANTHER" id="PTHR11669">
    <property type="entry name" value="REPLICATION FACTOR C / DNA POLYMERASE III GAMMA-TAU SUBUNIT"/>
    <property type="match status" value="1"/>
</dbReference>
<organism evidence="1 2">
    <name type="scientific">Vicingus serpentipes</name>
    <dbReference type="NCBI Taxonomy" id="1926625"/>
    <lineage>
        <taxon>Bacteria</taxon>
        <taxon>Pseudomonadati</taxon>
        <taxon>Bacteroidota</taxon>
        <taxon>Flavobacteriia</taxon>
        <taxon>Flavobacteriales</taxon>
        <taxon>Vicingaceae</taxon>
        <taxon>Vicingus</taxon>
    </lineage>
</organism>
<dbReference type="AlphaFoldDB" id="A0A5C6RR25"/>
<evidence type="ECO:0000313" key="1">
    <source>
        <dbReference type="EMBL" id="TXB64703.1"/>
    </source>
</evidence>
<dbReference type="GO" id="GO:0006261">
    <property type="term" value="P:DNA-templated DNA replication"/>
    <property type="evidence" value="ECO:0007669"/>
    <property type="project" value="TreeGrafter"/>
</dbReference>
<name>A0A5C6RR25_9FLAO</name>
<dbReference type="RefSeq" id="WP_147100927.1">
    <property type="nucleotide sequence ID" value="NZ_VOOS01000004.1"/>
</dbReference>
<evidence type="ECO:0000313" key="2">
    <source>
        <dbReference type="Proteomes" id="UP000321721"/>
    </source>
</evidence>
<comment type="caution">
    <text evidence="1">The sequence shown here is derived from an EMBL/GenBank/DDBJ whole genome shotgun (WGS) entry which is preliminary data.</text>
</comment>
<reference evidence="1 2" key="1">
    <citation type="submission" date="2019-08" db="EMBL/GenBank/DDBJ databases">
        <title>Genome of Vicingus serpentipes NCIMB 15042.</title>
        <authorList>
            <person name="Bowman J.P."/>
        </authorList>
    </citation>
    <scope>NUCLEOTIDE SEQUENCE [LARGE SCALE GENOMIC DNA]</scope>
    <source>
        <strain evidence="1 2">NCIMB 15042</strain>
    </source>
</reference>
<protein>
    <submittedName>
        <fullName evidence="1">DNA polymerase III subunit delta</fullName>
    </submittedName>
</protein>
<dbReference type="OrthoDB" id="9811073at2"/>
<dbReference type="InterPro" id="IPR050238">
    <property type="entry name" value="DNA_Rep/Repair_Clamp_Loader"/>
</dbReference>